<accession>A0ABT3ZWL7</accession>
<evidence type="ECO:0000313" key="1">
    <source>
        <dbReference type="EMBL" id="MCY1073706.1"/>
    </source>
</evidence>
<dbReference type="EMBL" id="JAPNKA010000001">
    <property type="protein sequence ID" value="MCY1073706.1"/>
    <property type="molecule type" value="Genomic_DNA"/>
</dbReference>
<dbReference type="Pfam" id="PF09536">
    <property type="entry name" value="DUF2378"/>
    <property type="match status" value="1"/>
</dbReference>
<gene>
    <name evidence="1" type="ORF">OV287_04345</name>
</gene>
<protein>
    <submittedName>
        <fullName evidence="1">DUF2378 family protein</fullName>
    </submittedName>
</protein>
<reference evidence="1 2" key="1">
    <citation type="submission" date="2022-11" db="EMBL/GenBank/DDBJ databases">
        <title>Minimal conservation of predation-associated metabolite biosynthetic gene clusters underscores biosynthetic potential of Myxococcota including descriptions for ten novel species: Archangium lansinium sp. nov., Myxococcus landrumus sp. nov., Nannocystis bai.</title>
        <authorList>
            <person name="Ahearne A."/>
            <person name="Stevens C."/>
            <person name="Phillips K."/>
        </authorList>
    </citation>
    <scope>NUCLEOTIDE SEQUENCE [LARGE SCALE GENOMIC DNA]</scope>
    <source>
        <strain evidence="1 2">MIWBW</strain>
    </source>
</reference>
<proteinExistence type="predicted"/>
<dbReference type="NCBIfam" id="TIGR02265">
    <property type="entry name" value="Mxa_TIGR02265"/>
    <property type="match status" value="1"/>
</dbReference>
<organism evidence="1 2">
    <name type="scientific">Archangium lansingense</name>
    <dbReference type="NCBI Taxonomy" id="2995310"/>
    <lineage>
        <taxon>Bacteria</taxon>
        <taxon>Pseudomonadati</taxon>
        <taxon>Myxococcota</taxon>
        <taxon>Myxococcia</taxon>
        <taxon>Myxococcales</taxon>
        <taxon>Cystobacterineae</taxon>
        <taxon>Archangiaceae</taxon>
        <taxon>Archangium</taxon>
    </lineage>
</organism>
<dbReference type="Proteomes" id="UP001207654">
    <property type="component" value="Unassembled WGS sequence"/>
</dbReference>
<dbReference type="RefSeq" id="WP_267532703.1">
    <property type="nucleotide sequence ID" value="NZ_JAPNKA010000001.1"/>
</dbReference>
<sequence length="189" mass="21344">MSPEKVVFGTAVEALFVRELGASLSDLDRRRLREAGLDLERPLEVSYPLDEWKTFVHVASQAIYPHLSPVEAHWWMGIHYMEGYLQTFTGRVVAELAPALGPRRMLERIGQDLRSGNNFSEVSLVGHSPRRFELWMNDVLDDVPSFAAGFILRAQQLSGARNVHVDVASYDGTSCTFDIRWREAQVVNG</sequence>
<evidence type="ECO:0000313" key="2">
    <source>
        <dbReference type="Proteomes" id="UP001207654"/>
    </source>
</evidence>
<keyword evidence="2" id="KW-1185">Reference proteome</keyword>
<name>A0ABT3ZWL7_9BACT</name>
<comment type="caution">
    <text evidence="1">The sequence shown here is derived from an EMBL/GenBank/DDBJ whole genome shotgun (WGS) entry which is preliminary data.</text>
</comment>
<dbReference type="InterPro" id="IPR011751">
    <property type="entry name" value="Mxa_paralog_2265"/>
</dbReference>